<dbReference type="GO" id="GO:0046872">
    <property type="term" value="F:metal ion binding"/>
    <property type="evidence" value="ECO:0007669"/>
    <property type="project" value="UniProtKB-KW"/>
</dbReference>
<keyword evidence="6" id="KW-0408">Iron</keyword>
<dbReference type="PROSITE" id="PS51379">
    <property type="entry name" value="4FE4S_FER_2"/>
    <property type="match status" value="2"/>
</dbReference>
<protein>
    <submittedName>
        <fullName evidence="9">4Fe-4S dicluster domain-containing protein</fullName>
    </submittedName>
</protein>
<keyword evidence="4" id="KW-0677">Repeat</keyword>
<keyword evidence="3" id="KW-0479">Metal-binding</keyword>
<evidence type="ECO:0000256" key="5">
    <source>
        <dbReference type="ARBA" id="ARBA00022982"/>
    </source>
</evidence>
<gene>
    <name evidence="9" type="ORF">ENQ20_16955</name>
</gene>
<keyword evidence="7" id="KW-0411">Iron-sulfur</keyword>
<feature type="domain" description="4Fe-4S ferredoxin-type" evidence="8">
    <location>
        <begin position="5"/>
        <end position="35"/>
    </location>
</feature>
<dbReference type="InterPro" id="IPR017900">
    <property type="entry name" value="4Fe4S_Fe_S_CS"/>
</dbReference>
<evidence type="ECO:0000256" key="4">
    <source>
        <dbReference type="ARBA" id="ARBA00022737"/>
    </source>
</evidence>
<evidence type="ECO:0000256" key="7">
    <source>
        <dbReference type="ARBA" id="ARBA00023014"/>
    </source>
</evidence>
<organism evidence="9">
    <name type="scientific">Caldilinea aerophila</name>
    <dbReference type="NCBI Taxonomy" id="133453"/>
    <lineage>
        <taxon>Bacteria</taxon>
        <taxon>Bacillati</taxon>
        <taxon>Chloroflexota</taxon>
        <taxon>Caldilineae</taxon>
        <taxon>Caldilineales</taxon>
        <taxon>Caldilineaceae</taxon>
        <taxon>Caldilinea</taxon>
    </lineage>
</organism>
<evidence type="ECO:0000256" key="3">
    <source>
        <dbReference type="ARBA" id="ARBA00022723"/>
    </source>
</evidence>
<dbReference type="PANTHER" id="PTHR43687">
    <property type="entry name" value="ADENYLYLSULFATE REDUCTASE, BETA SUBUNIT"/>
    <property type="match status" value="1"/>
</dbReference>
<keyword evidence="5" id="KW-0249">Electron transport</keyword>
<feature type="domain" description="4Fe-4S ferredoxin-type" evidence="8">
    <location>
        <begin position="36"/>
        <end position="64"/>
    </location>
</feature>
<name>A0A7C1FHU0_9CHLR</name>
<comment type="caution">
    <text evidence="9">The sequence shown here is derived from an EMBL/GenBank/DDBJ whole genome shotgun (WGS) entry which is preliminary data.</text>
</comment>
<dbReference type="EMBL" id="DSMG01000177">
    <property type="protein sequence ID" value="HDX33157.1"/>
    <property type="molecule type" value="Genomic_DNA"/>
</dbReference>
<dbReference type="InterPro" id="IPR050572">
    <property type="entry name" value="Fe-S_Ferredoxin"/>
</dbReference>
<reference evidence="9" key="1">
    <citation type="journal article" date="2020" name="mSystems">
        <title>Genome- and Community-Level Interaction Insights into Carbon Utilization and Element Cycling Functions of Hydrothermarchaeota in Hydrothermal Sediment.</title>
        <authorList>
            <person name="Zhou Z."/>
            <person name="Liu Y."/>
            <person name="Xu W."/>
            <person name="Pan J."/>
            <person name="Luo Z.H."/>
            <person name="Li M."/>
        </authorList>
    </citation>
    <scope>NUCLEOTIDE SEQUENCE [LARGE SCALE GENOMIC DNA]</scope>
    <source>
        <strain evidence="9">SpSt-289</strain>
    </source>
</reference>
<evidence type="ECO:0000256" key="6">
    <source>
        <dbReference type="ARBA" id="ARBA00023004"/>
    </source>
</evidence>
<accession>A0A7C1FHU0</accession>
<keyword evidence="2" id="KW-0004">4Fe-4S</keyword>
<evidence type="ECO:0000313" key="9">
    <source>
        <dbReference type="EMBL" id="HDX33157.1"/>
    </source>
</evidence>
<dbReference type="GO" id="GO:0051539">
    <property type="term" value="F:4 iron, 4 sulfur cluster binding"/>
    <property type="evidence" value="ECO:0007669"/>
    <property type="project" value="UniProtKB-KW"/>
</dbReference>
<dbReference type="Pfam" id="PF13187">
    <property type="entry name" value="Fer4_9"/>
    <property type="match status" value="1"/>
</dbReference>
<dbReference type="PROSITE" id="PS00198">
    <property type="entry name" value="4FE4S_FER_1"/>
    <property type="match status" value="2"/>
</dbReference>
<evidence type="ECO:0000256" key="1">
    <source>
        <dbReference type="ARBA" id="ARBA00022448"/>
    </source>
</evidence>
<evidence type="ECO:0000256" key="2">
    <source>
        <dbReference type="ARBA" id="ARBA00022485"/>
    </source>
</evidence>
<keyword evidence="1" id="KW-0813">Transport</keyword>
<dbReference type="PANTHER" id="PTHR43687:SF6">
    <property type="entry name" value="L-ASPARTATE SEMIALDEHYDE SULFURTRANSFERASE IRON-SULFUR SUBUNIT"/>
    <property type="match status" value="1"/>
</dbReference>
<dbReference type="SUPFAM" id="SSF54862">
    <property type="entry name" value="4Fe-4S ferredoxins"/>
    <property type="match status" value="1"/>
</dbReference>
<dbReference type="AlphaFoldDB" id="A0A7C1FHU0"/>
<dbReference type="Gene3D" id="3.30.70.20">
    <property type="match status" value="1"/>
</dbReference>
<dbReference type="InterPro" id="IPR017896">
    <property type="entry name" value="4Fe4S_Fe-S-bd"/>
</dbReference>
<evidence type="ECO:0000259" key="8">
    <source>
        <dbReference type="PROSITE" id="PS51379"/>
    </source>
</evidence>
<sequence>MDDSLLPQIDSVRCTGCERCIEICPTQALAQIHGKAMLLYPERCIYCTFCEDICPADAIALPFLIVFAGCQRPEDKVGKF</sequence>
<proteinExistence type="predicted"/>